<dbReference type="CDD" id="cd00190">
    <property type="entry name" value="Tryp_SPc"/>
    <property type="match status" value="1"/>
</dbReference>
<evidence type="ECO:0000256" key="1">
    <source>
        <dbReference type="ARBA" id="ARBA00007664"/>
    </source>
</evidence>
<keyword evidence="4" id="KW-0720">Serine protease</keyword>
<dbReference type="SMART" id="SM00020">
    <property type="entry name" value="Tryp_SPc"/>
    <property type="match status" value="1"/>
</dbReference>
<dbReference type="Proteomes" id="UP000606786">
    <property type="component" value="Unassembled WGS sequence"/>
</dbReference>
<dbReference type="PANTHER" id="PTHR24276">
    <property type="entry name" value="POLYSERASE-RELATED"/>
    <property type="match status" value="1"/>
</dbReference>
<sequence length="266" mass="27418">MICAEALNKSVCDGEPGSPLVLKGKLIGLLSWGWLWQPGFLFVIAACVGNIYAEDIQGGVATTIAAHPYIVSVQNSDGSRICGGALINSTTVVTTASCLDTYDVSQLLVGLNNGAKTAKIAAYGLDPSYDFTTMESDVAVVKLAESVDVDAIELASSAPSSGASGVITGWAANDSLVDINVSVLSAEVCGSGDYKYSEDEILDSMLCGLATNSQACGGLNGNPVVVNNQLVGLVSWGYGCGNKGNPSVLANIPELRSWIVQEAESL</sequence>
<evidence type="ECO:0000256" key="2">
    <source>
        <dbReference type="ARBA" id="ARBA00022670"/>
    </source>
</evidence>
<gene>
    <name evidence="7" type="ORF">CCAP1982_LOCUS20671</name>
</gene>
<evidence type="ECO:0000313" key="8">
    <source>
        <dbReference type="Proteomes" id="UP000606786"/>
    </source>
</evidence>
<dbReference type="AlphaFoldDB" id="A0A811VB27"/>
<keyword evidence="8" id="KW-1185">Reference proteome</keyword>
<evidence type="ECO:0000256" key="5">
    <source>
        <dbReference type="ARBA" id="ARBA00023157"/>
    </source>
</evidence>
<feature type="domain" description="Peptidase S1" evidence="6">
    <location>
        <begin position="56"/>
        <end position="264"/>
    </location>
</feature>
<dbReference type="InterPro" id="IPR001254">
    <property type="entry name" value="Trypsin_dom"/>
</dbReference>
<evidence type="ECO:0000313" key="7">
    <source>
        <dbReference type="EMBL" id="CAD7012586.1"/>
    </source>
</evidence>
<evidence type="ECO:0000259" key="6">
    <source>
        <dbReference type="PROSITE" id="PS50240"/>
    </source>
</evidence>
<dbReference type="Pfam" id="PF00089">
    <property type="entry name" value="Trypsin"/>
    <property type="match status" value="1"/>
</dbReference>
<proteinExistence type="inferred from homology"/>
<protein>
    <submittedName>
        <fullName evidence="7">(Mediterranean fruit fly) hypothetical protein</fullName>
    </submittedName>
</protein>
<dbReference type="SUPFAM" id="SSF50494">
    <property type="entry name" value="Trypsin-like serine proteases"/>
    <property type="match status" value="2"/>
</dbReference>
<dbReference type="EMBL" id="CAJHJT010000056">
    <property type="protein sequence ID" value="CAD7012586.1"/>
    <property type="molecule type" value="Genomic_DNA"/>
</dbReference>
<dbReference type="PROSITE" id="PS50240">
    <property type="entry name" value="TRYPSIN_DOM"/>
    <property type="match status" value="1"/>
</dbReference>
<reference evidence="7" key="1">
    <citation type="submission" date="2020-11" db="EMBL/GenBank/DDBJ databases">
        <authorList>
            <person name="Whitehead M."/>
        </authorList>
    </citation>
    <scope>NUCLEOTIDE SEQUENCE</scope>
    <source>
        <strain evidence="7">EGII</strain>
    </source>
</reference>
<dbReference type="InterPro" id="IPR050430">
    <property type="entry name" value="Peptidase_S1"/>
</dbReference>
<organism evidence="7 8">
    <name type="scientific">Ceratitis capitata</name>
    <name type="common">Mediterranean fruit fly</name>
    <name type="synonym">Tephritis capitata</name>
    <dbReference type="NCBI Taxonomy" id="7213"/>
    <lineage>
        <taxon>Eukaryota</taxon>
        <taxon>Metazoa</taxon>
        <taxon>Ecdysozoa</taxon>
        <taxon>Arthropoda</taxon>
        <taxon>Hexapoda</taxon>
        <taxon>Insecta</taxon>
        <taxon>Pterygota</taxon>
        <taxon>Neoptera</taxon>
        <taxon>Endopterygota</taxon>
        <taxon>Diptera</taxon>
        <taxon>Brachycera</taxon>
        <taxon>Muscomorpha</taxon>
        <taxon>Tephritoidea</taxon>
        <taxon>Tephritidae</taxon>
        <taxon>Ceratitis</taxon>
        <taxon>Ceratitis</taxon>
    </lineage>
</organism>
<keyword evidence="2" id="KW-0645">Protease</keyword>
<dbReference type="PRINTS" id="PR00722">
    <property type="entry name" value="CHYMOTRYPSIN"/>
</dbReference>
<name>A0A811VB27_CERCA</name>
<accession>A0A811VB27</accession>
<comment type="similarity">
    <text evidence="1">Belongs to the peptidase S1 family.</text>
</comment>
<dbReference type="InterPro" id="IPR043504">
    <property type="entry name" value="Peptidase_S1_PA_chymotrypsin"/>
</dbReference>
<comment type="caution">
    <text evidence="7">The sequence shown here is derived from an EMBL/GenBank/DDBJ whole genome shotgun (WGS) entry which is preliminary data.</text>
</comment>
<evidence type="ECO:0000256" key="3">
    <source>
        <dbReference type="ARBA" id="ARBA00022801"/>
    </source>
</evidence>
<evidence type="ECO:0000256" key="4">
    <source>
        <dbReference type="ARBA" id="ARBA00022825"/>
    </source>
</evidence>
<dbReference type="OrthoDB" id="8440449at2759"/>
<keyword evidence="5" id="KW-1015">Disulfide bond</keyword>
<dbReference type="InterPro" id="IPR009003">
    <property type="entry name" value="Peptidase_S1_PA"/>
</dbReference>
<keyword evidence="3" id="KW-0378">Hydrolase</keyword>
<dbReference type="PANTHER" id="PTHR24276:SF94">
    <property type="entry name" value="AT20289P-RELATED"/>
    <property type="match status" value="1"/>
</dbReference>
<dbReference type="GO" id="GO:0004252">
    <property type="term" value="F:serine-type endopeptidase activity"/>
    <property type="evidence" value="ECO:0007669"/>
    <property type="project" value="InterPro"/>
</dbReference>
<dbReference type="InterPro" id="IPR001314">
    <property type="entry name" value="Peptidase_S1A"/>
</dbReference>
<dbReference type="GO" id="GO:0006508">
    <property type="term" value="P:proteolysis"/>
    <property type="evidence" value="ECO:0007669"/>
    <property type="project" value="UniProtKB-KW"/>
</dbReference>
<dbReference type="Gene3D" id="2.40.10.10">
    <property type="entry name" value="Trypsin-like serine proteases"/>
    <property type="match status" value="2"/>
</dbReference>